<dbReference type="GO" id="GO:0032259">
    <property type="term" value="P:methylation"/>
    <property type="evidence" value="ECO:0007669"/>
    <property type="project" value="UniProtKB-KW"/>
</dbReference>
<organism evidence="1 2">
    <name type="scientific">Pelobacter propionicus (strain DSM 2379 / NBRC 103807 / OttBd1)</name>
    <dbReference type="NCBI Taxonomy" id="338966"/>
    <lineage>
        <taxon>Bacteria</taxon>
        <taxon>Pseudomonadati</taxon>
        <taxon>Thermodesulfobacteriota</taxon>
        <taxon>Desulfuromonadia</taxon>
        <taxon>Desulfuromonadales</taxon>
        <taxon>Desulfuromonadaceae</taxon>
        <taxon>Pelobacter</taxon>
    </lineage>
</organism>
<gene>
    <name evidence="1" type="ordered locus">Ppro_0564</name>
</gene>
<keyword evidence="1" id="KW-0489">Methyltransferase</keyword>
<dbReference type="EMBL" id="CP000482">
    <property type="protein sequence ID" value="ABK98195.1"/>
    <property type="molecule type" value="Genomic_DNA"/>
</dbReference>
<dbReference type="Proteomes" id="UP000006732">
    <property type="component" value="Chromosome"/>
</dbReference>
<dbReference type="eggNOG" id="COG2519">
    <property type="taxonomic scope" value="Bacteria"/>
</dbReference>
<accession>A1ALH5</accession>
<dbReference type="SUPFAM" id="SSF53335">
    <property type="entry name" value="S-adenosyl-L-methionine-dependent methyltransferases"/>
    <property type="match status" value="1"/>
</dbReference>
<dbReference type="OrthoDB" id="9792989at2"/>
<dbReference type="InterPro" id="IPR029063">
    <property type="entry name" value="SAM-dependent_MTases_sf"/>
</dbReference>
<dbReference type="KEGG" id="ppd:Ppro_0564"/>
<keyword evidence="2" id="KW-1185">Reference proteome</keyword>
<reference evidence="1 2" key="1">
    <citation type="submission" date="2006-10" db="EMBL/GenBank/DDBJ databases">
        <title>Complete sequence of chromosome of Pelobacter propionicus DSM 2379.</title>
        <authorList>
            <consortium name="US DOE Joint Genome Institute"/>
            <person name="Copeland A."/>
            <person name="Lucas S."/>
            <person name="Lapidus A."/>
            <person name="Barry K."/>
            <person name="Detter J.C."/>
            <person name="Glavina del Rio T."/>
            <person name="Hammon N."/>
            <person name="Israni S."/>
            <person name="Dalin E."/>
            <person name="Tice H."/>
            <person name="Pitluck S."/>
            <person name="Saunders E."/>
            <person name="Brettin T."/>
            <person name="Bruce D."/>
            <person name="Han C."/>
            <person name="Tapia R."/>
            <person name="Schmutz J."/>
            <person name="Larimer F."/>
            <person name="Land M."/>
            <person name="Hauser L."/>
            <person name="Kyrpides N."/>
            <person name="Kim E."/>
            <person name="Lovley D."/>
            <person name="Richardson P."/>
        </authorList>
    </citation>
    <scope>NUCLEOTIDE SEQUENCE [LARGE SCALE GENOMIC DNA]</scope>
    <source>
        <strain evidence="2">DSM 2379 / NBRC 103807 / OttBd1</strain>
    </source>
</reference>
<dbReference type="InterPro" id="IPR010719">
    <property type="entry name" value="MnmM_MeTrfase"/>
</dbReference>
<name>A1ALH5_PELPD</name>
<dbReference type="STRING" id="338966.Ppro_0564"/>
<dbReference type="PANTHER" id="PTHR35276">
    <property type="entry name" value="S-ADENOSYL-L-METHIONINE-DEPENDENT METHYLTRANSFERASES SUPERFAMILY PROTEIN"/>
    <property type="match status" value="1"/>
</dbReference>
<sequence>MLQPATRDTRALSGPTRLAHLFMSQFIQPGDLAVDATCGNGHDTLLLANLVGPSGRVWAFDVQERAISATSRRLGQAGMAERVELILGGHESLAEQVPTPVRGVMFNLGYLPGGDRSIITRPKTTRTALDQALSLLLPGGILAVTAYPGHAGGDCEEEMLREWSATLPQPLFHAWRMGQVNTPPGAPYLILIQKAA</sequence>
<dbReference type="Pfam" id="PF06962">
    <property type="entry name" value="rRNA_methylase"/>
    <property type="match status" value="1"/>
</dbReference>
<evidence type="ECO:0000313" key="2">
    <source>
        <dbReference type="Proteomes" id="UP000006732"/>
    </source>
</evidence>
<dbReference type="HOGENOM" id="CLU_079190_1_0_7"/>
<dbReference type="GO" id="GO:0008168">
    <property type="term" value="F:methyltransferase activity"/>
    <property type="evidence" value="ECO:0007669"/>
    <property type="project" value="UniProtKB-KW"/>
</dbReference>
<proteinExistence type="predicted"/>
<dbReference type="AlphaFoldDB" id="A1ALH5"/>
<evidence type="ECO:0000313" key="1">
    <source>
        <dbReference type="EMBL" id="ABK98195.1"/>
    </source>
</evidence>
<dbReference type="Gene3D" id="3.40.50.150">
    <property type="entry name" value="Vaccinia Virus protein VP39"/>
    <property type="match status" value="1"/>
</dbReference>
<protein>
    <submittedName>
        <fullName evidence="1">Putative rRNA methylase</fullName>
    </submittedName>
</protein>
<keyword evidence="1" id="KW-0808">Transferase</keyword>
<dbReference type="PANTHER" id="PTHR35276:SF1">
    <property type="entry name" value="TRNA (MNM(5)S(2)U34)-METHYLTRANSFERASE, CHLOROPLASTIC"/>
    <property type="match status" value="1"/>
</dbReference>